<keyword evidence="2" id="KW-0732">Signal</keyword>
<comment type="caution">
    <text evidence="3">The sequence shown here is derived from an EMBL/GenBank/DDBJ whole genome shotgun (WGS) entry which is preliminary data.</text>
</comment>
<evidence type="ECO:0000256" key="2">
    <source>
        <dbReference type="SAM" id="SignalP"/>
    </source>
</evidence>
<dbReference type="Proteomes" id="UP000777774">
    <property type="component" value="Unassembled WGS sequence"/>
</dbReference>
<reference evidence="3 4" key="1">
    <citation type="submission" date="2020-04" db="EMBL/GenBank/DDBJ databases">
        <title>MicrobeNet Type strains.</title>
        <authorList>
            <person name="Nicholson A.C."/>
        </authorList>
    </citation>
    <scope>NUCLEOTIDE SEQUENCE [LARGE SCALE GENOMIC DNA]</scope>
    <source>
        <strain evidence="3 4">ATCC BAA-787</strain>
    </source>
</reference>
<keyword evidence="4" id="KW-1185">Reference proteome</keyword>
<dbReference type="PROSITE" id="PS51257">
    <property type="entry name" value="PROKAR_LIPOPROTEIN"/>
    <property type="match status" value="1"/>
</dbReference>
<evidence type="ECO:0000313" key="4">
    <source>
        <dbReference type="Proteomes" id="UP000777774"/>
    </source>
</evidence>
<sequence>MTGSGKRARPGWLPAIVALVPLVAGAGACAGQVDGASDDVPSTSAPSTGQPDAGYAALDLAVLDALADDPHPKDARYEPDRDRVVVTVRTQGDALDDDARRALEEKAEAVTDGVDVVVEVTDQDTPVEE</sequence>
<dbReference type="RefSeq" id="WP_168679008.1">
    <property type="nucleotide sequence ID" value="NZ_JAAXOY010000250.1"/>
</dbReference>
<gene>
    <name evidence="3" type="ORF">HGA02_10775</name>
</gene>
<name>A0ABX1K0A1_9CELL</name>
<evidence type="ECO:0000256" key="1">
    <source>
        <dbReference type="SAM" id="MobiDB-lite"/>
    </source>
</evidence>
<evidence type="ECO:0008006" key="5">
    <source>
        <dbReference type="Google" id="ProtNLM"/>
    </source>
</evidence>
<proteinExistence type="predicted"/>
<feature type="signal peptide" evidence="2">
    <location>
        <begin position="1"/>
        <end position="26"/>
    </location>
</feature>
<feature type="chain" id="PRO_5046207152" description="BON domain-containing protein" evidence="2">
    <location>
        <begin position="27"/>
        <end position="129"/>
    </location>
</feature>
<dbReference type="EMBL" id="JAAXOY010000250">
    <property type="protein sequence ID" value="NKY39998.1"/>
    <property type="molecule type" value="Genomic_DNA"/>
</dbReference>
<evidence type="ECO:0000313" key="3">
    <source>
        <dbReference type="EMBL" id="NKY39998.1"/>
    </source>
</evidence>
<organism evidence="3 4">
    <name type="scientific">Cellulomonas septica</name>
    <dbReference type="NCBI Taxonomy" id="285080"/>
    <lineage>
        <taxon>Bacteria</taxon>
        <taxon>Bacillati</taxon>
        <taxon>Actinomycetota</taxon>
        <taxon>Actinomycetes</taxon>
        <taxon>Micrococcales</taxon>
        <taxon>Cellulomonadaceae</taxon>
        <taxon>Cellulomonas</taxon>
    </lineage>
</organism>
<feature type="compositionally biased region" description="Polar residues" evidence="1">
    <location>
        <begin position="40"/>
        <end position="50"/>
    </location>
</feature>
<accession>A0ABX1K0A1</accession>
<feature type="region of interest" description="Disordered" evidence="1">
    <location>
        <begin position="31"/>
        <end position="52"/>
    </location>
</feature>
<protein>
    <recommendedName>
        <fullName evidence="5">BON domain-containing protein</fullName>
    </recommendedName>
</protein>